<dbReference type="GO" id="GO:0016491">
    <property type="term" value="F:oxidoreductase activity"/>
    <property type="evidence" value="ECO:0007669"/>
    <property type="project" value="UniProtKB-KW"/>
</dbReference>
<dbReference type="EMBL" id="QHLY01000003">
    <property type="protein sequence ID" value="PXA73235.1"/>
    <property type="molecule type" value="Genomic_DNA"/>
</dbReference>
<evidence type="ECO:0000313" key="5">
    <source>
        <dbReference type="Proteomes" id="UP000246722"/>
    </source>
</evidence>
<keyword evidence="1" id="KW-0560">Oxidoreductase</keyword>
<dbReference type="GO" id="GO:0051287">
    <property type="term" value="F:NAD binding"/>
    <property type="evidence" value="ECO:0007669"/>
    <property type="project" value="InterPro"/>
</dbReference>
<dbReference type="Gene3D" id="3.40.50.720">
    <property type="entry name" value="NAD(P)-binding Rossmann-like Domain"/>
    <property type="match status" value="2"/>
</dbReference>
<feature type="domain" description="D-isomer specific 2-hydroxyacid dehydrogenase NAD-binding" evidence="3">
    <location>
        <begin position="125"/>
        <end position="268"/>
    </location>
</feature>
<dbReference type="AlphaFoldDB" id="A0A318A4E1"/>
<evidence type="ECO:0000259" key="3">
    <source>
        <dbReference type="Pfam" id="PF02826"/>
    </source>
</evidence>
<evidence type="ECO:0000313" key="4">
    <source>
        <dbReference type="EMBL" id="PXA73235.1"/>
    </source>
</evidence>
<dbReference type="PANTHER" id="PTHR43333">
    <property type="entry name" value="2-HACID_DH_C DOMAIN-CONTAINING PROTEIN"/>
    <property type="match status" value="1"/>
</dbReference>
<name>A0A318A4E1_9MICO</name>
<comment type="caution">
    <text evidence="4">The sequence shown here is derived from an EMBL/GenBank/DDBJ whole genome shotgun (WGS) entry which is preliminary data.</text>
</comment>
<dbReference type="InterPro" id="IPR006140">
    <property type="entry name" value="D-isomer_DH_NAD-bd"/>
</dbReference>
<protein>
    <submittedName>
        <fullName evidence="4">Hydroxyacid dehydrogenase</fullName>
    </submittedName>
</protein>
<dbReference type="Pfam" id="PF02826">
    <property type="entry name" value="2-Hacid_dh_C"/>
    <property type="match status" value="1"/>
</dbReference>
<dbReference type="RefSeq" id="WP_110124913.1">
    <property type="nucleotide sequence ID" value="NZ_QHLY01000003.1"/>
</dbReference>
<dbReference type="PANTHER" id="PTHR43333:SF1">
    <property type="entry name" value="D-ISOMER SPECIFIC 2-HYDROXYACID DEHYDROGENASE NAD-BINDING DOMAIN-CONTAINING PROTEIN"/>
    <property type="match status" value="1"/>
</dbReference>
<dbReference type="InterPro" id="IPR036291">
    <property type="entry name" value="NAD(P)-bd_dom_sf"/>
</dbReference>
<dbReference type="OrthoDB" id="4324715at2"/>
<keyword evidence="5" id="KW-1185">Reference proteome</keyword>
<evidence type="ECO:0000256" key="1">
    <source>
        <dbReference type="ARBA" id="ARBA00023002"/>
    </source>
</evidence>
<sequence>MTSVIVQDTAYLEALSGEFPDVDFIRLDALTEPVEDERVGLIIGRPMPQDASWMQLAKFAEYVHFTSTGYDELLPEWLEGRTLTTAKGTNSVPVAEFAVACVLARVKNIPQVWEPDYRVFTQPLGTLQGAKVAVLGYGTVGRRIVEMLRPFTDQIAVFRRRPDDAPVDGVVFSDVVGDVLAGAAHVILALELTDDTRVVLDHARIGRLAPGAHVVNVGRAGLVDQDALLGAAREGRISLTLDVTAPEPLPLEHPLRDVGDARLSPHVAWSGPQVVPNRIALVIDNLRAWLTGGDLTNVVLMPADVSR</sequence>
<reference evidence="4 5" key="1">
    <citation type="submission" date="2018-05" db="EMBL/GenBank/DDBJ databases">
        <title>Genetic diversity of glacier-inhabiting Cryobacterium bacteria in China and description of Cryobacterium mengkeensis sp. nov. and Arthrobacter glacialis sp. nov.</title>
        <authorList>
            <person name="Liu Q."/>
            <person name="Xin Y.-H."/>
        </authorList>
    </citation>
    <scope>NUCLEOTIDE SEQUENCE [LARGE SCALE GENOMIC DNA]</scope>
    <source>
        <strain evidence="4 5">SK-1</strain>
    </source>
</reference>
<accession>A0A318A4E1</accession>
<organism evidence="4 5">
    <name type="scientific">Cryobacterium arcticum</name>
    <dbReference type="NCBI Taxonomy" id="670052"/>
    <lineage>
        <taxon>Bacteria</taxon>
        <taxon>Bacillati</taxon>
        <taxon>Actinomycetota</taxon>
        <taxon>Actinomycetes</taxon>
        <taxon>Micrococcales</taxon>
        <taxon>Microbacteriaceae</taxon>
        <taxon>Cryobacterium</taxon>
    </lineage>
</organism>
<keyword evidence="2" id="KW-0520">NAD</keyword>
<dbReference type="SUPFAM" id="SSF51735">
    <property type="entry name" value="NAD(P)-binding Rossmann-fold domains"/>
    <property type="match status" value="1"/>
</dbReference>
<gene>
    <name evidence="4" type="ORF">CTB96_00275</name>
</gene>
<evidence type="ECO:0000256" key="2">
    <source>
        <dbReference type="ARBA" id="ARBA00023027"/>
    </source>
</evidence>
<proteinExistence type="predicted"/>
<dbReference type="Proteomes" id="UP000246722">
    <property type="component" value="Unassembled WGS sequence"/>
</dbReference>